<proteinExistence type="inferred from homology"/>
<keyword evidence="4 8" id="KW-1003">Cell membrane</keyword>
<accession>A0AAD8KX95</accession>
<sequence length="189" mass="20545">MLPIDTTEVPVKPYHVKNHVVLDLVLRTVVCIGSLAAVIVMVTSKQSKLIPISPVMLIPLDANWNQSSAYIYFVTALLVACLYSIITGVTSVLTVKKTGGNSTKLPFYLAFLDSLMLGIVSSALGAELAVAYIGLRGNPHSFWKEICNAYGSFCHHLAAATTMAIVSTIGLLLLVWLSYYTLSRKIVRQ</sequence>
<dbReference type="InterPro" id="IPR006702">
    <property type="entry name" value="CASP_dom"/>
</dbReference>
<dbReference type="Proteomes" id="UP001229421">
    <property type="component" value="Unassembled WGS sequence"/>
</dbReference>
<comment type="subcellular location">
    <subcellularLocation>
        <location evidence="1 8">Cell membrane</location>
        <topology evidence="1 8">Multi-pass membrane protein</topology>
    </subcellularLocation>
</comment>
<keyword evidence="11" id="KW-1185">Reference proteome</keyword>
<dbReference type="PANTHER" id="PTHR36488">
    <property type="entry name" value="CASP-LIKE PROTEIN 1U1"/>
    <property type="match status" value="1"/>
</dbReference>
<evidence type="ECO:0000256" key="6">
    <source>
        <dbReference type="ARBA" id="ARBA00022989"/>
    </source>
</evidence>
<dbReference type="EMBL" id="JAUHHV010000003">
    <property type="protein sequence ID" value="KAK1430822.1"/>
    <property type="molecule type" value="Genomic_DNA"/>
</dbReference>
<evidence type="ECO:0000313" key="10">
    <source>
        <dbReference type="EMBL" id="KAK1430822.1"/>
    </source>
</evidence>
<dbReference type="AlphaFoldDB" id="A0AAD8KX95"/>
<evidence type="ECO:0000259" key="9">
    <source>
        <dbReference type="Pfam" id="PF04535"/>
    </source>
</evidence>
<dbReference type="InterPro" id="IPR006459">
    <property type="entry name" value="CASP/CASPL"/>
</dbReference>
<protein>
    <recommendedName>
        <fullName evidence="8">CASP-like protein</fullName>
    </recommendedName>
</protein>
<dbReference type="NCBIfam" id="TIGR01569">
    <property type="entry name" value="A_tha_TIGR01569"/>
    <property type="match status" value="1"/>
</dbReference>
<feature type="domain" description="Casparian strip membrane protein" evidence="9">
    <location>
        <begin position="21"/>
        <end position="168"/>
    </location>
</feature>
<evidence type="ECO:0000256" key="3">
    <source>
        <dbReference type="ARBA" id="ARBA00011489"/>
    </source>
</evidence>
<gene>
    <name evidence="10" type="ORF">QVD17_13859</name>
</gene>
<evidence type="ECO:0000313" key="11">
    <source>
        <dbReference type="Proteomes" id="UP001229421"/>
    </source>
</evidence>
<keyword evidence="7 8" id="KW-0472">Membrane</keyword>
<keyword evidence="5 8" id="KW-0812">Transmembrane</keyword>
<dbReference type="PANTHER" id="PTHR36488:SF8">
    <property type="entry name" value="CASP-LIKE PROTEIN 1U1"/>
    <property type="match status" value="1"/>
</dbReference>
<dbReference type="GO" id="GO:0005886">
    <property type="term" value="C:plasma membrane"/>
    <property type="evidence" value="ECO:0007669"/>
    <property type="project" value="UniProtKB-SubCell"/>
</dbReference>
<comment type="caution">
    <text evidence="10">The sequence shown here is derived from an EMBL/GenBank/DDBJ whole genome shotgun (WGS) entry which is preliminary data.</text>
</comment>
<comment type="similarity">
    <text evidence="2 8">Belongs to the Casparian strip membrane proteins (CASP) family.</text>
</comment>
<feature type="transmembrane region" description="Helical" evidence="8">
    <location>
        <begin position="155"/>
        <end position="179"/>
    </location>
</feature>
<evidence type="ECO:0000256" key="5">
    <source>
        <dbReference type="ARBA" id="ARBA00022692"/>
    </source>
</evidence>
<evidence type="ECO:0000256" key="2">
    <source>
        <dbReference type="ARBA" id="ARBA00007651"/>
    </source>
</evidence>
<name>A0AAD8KX95_TARER</name>
<feature type="transmembrane region" description="Helical" evidence="8">
    <location>
        <begin position="20"/>
        <end position="42"/>
    </location>
</feature>
<evidence type="ECO:0000256" key="4">
    <source>
        <dbReference type="ARBA" id="ARBA00022475"/>
    </source>
</evidence>
<reference evidence="10" key="1">
    <citation type="journal article" date="2023" name="bioRxiv">
        <title>Improved chromosome-level genome assembly for marigold (Tagetes erecta).</title>
        <authorList>
            <person name="Jiang F."/>
            <person name="Yuan L."/>
            <person name="Wang S."/>
            <person name="Wang H."/>
            <person name="Xu D."/>
            <person name="Wang A."/>
            <person name="Fan W."/>
        </authorList>
    </citation>
    <scope>NUCLEOTIDE SEQUENCE</scope>
    <source>
        <strain evidence="10">WSJ</strain>
        <tissue evidence="10">Leaf</tissue>
    </source>
</reference>
<dbReference type="InterPro" id="IPR044173">
    <property type="entry name" value="CASPL"/>
</dbReference>
<organism evidence="10 11">
    <name type="scientific">Tagetes erecta</name>
    <name type="common">African marigold</name>
    <dbReference type="NCBI Taxonomy" id="13708"/>
    <lineage>
        <taxon>Eukaryota</taxon>
        <taxon>Viridiplantae</taxon>
        <taxon>Streptophyta</taxon>
        <taxon>Embryophyta</taxon>
        <taxon>Tracheophyta</taxon>
        <taxon>Spermatophyta</taxon>
        <taxon>Magnoliopsida</taxon>
        <taxon>eudicotyledons</taxon>
        <taxon>Gunneridae</taxon>
        <taxon>Pentapetalae</taxon>
        <taxon>asterids</taxon>
        <taxon>campanulids</taxon>
        <taxon>Asterales</taxon>
        <taxon>Asteraceae</taxon>
        <taxon>Asteroideae</taxon>
        <taxon>Heliantheae alliance</taxon>
        <taxon>Tageteae</taxon>
        <taxon>Tagetes</taxon>
    </lineage>
</organism>
<feature type="transmembrane region" description="Helical" evidence="8">
    <location>
        <begin position="69"/>
        <end position="95"/>
    </location>
</feature>
<comment type="subunit">
    <text evidence="3 8">Homodimer and heterodimers.</text>
</comment>
<feature type="transmembrane region" description="Helical" evidence="8">
    <location>
        <begin position="107"/>
        <end position="135"/>
    </location>
</feature>
<evidence type="ECO:0000256" key="8">
    <source>
        <dbReference type="RuleBase" id="RU361233"/>
    </source>
</evidence>
<keyword evidence="6 8" id="KW-1133">Transmembrane helix</keyword>
<evidence type="ECO:0000256" key="7">
    <source>
        <dbReference type="ARBA" id="ARBA00023136"/>
    </source>
</evidence>
<dbReference type="Pfam" id="PF04535">
    <property type="entry name" value="CASP_dom"/>
    <property type="match status" value="1"/>
</dbReference>
<evidence type="ECO:0000256" key="1">
    <source>
        <dbReference type="ARBA" id="ARBA00004651"/>
    </source>
</evidence>